<sequence>MYFPANMVIPSIYWAGRVSPSLQAICRIAIPNADHDPQLICRKNAAYNSRTKEGSMDPMKNQLIVKIREATRRDVPRLVELMKGLTLTMSKAESDGASTIAEYEKVFEHIERDPNRKLFVAEVEREIVGAADLLIAPNLSHRGLPWAIMENVIVDERMRRKGIARELVRHLMNVAKESGCYKIGLSSDKRRAAAHRLYQSLGFDQYGLSFRIYF</sequence>
<dbReference type="EMBL" id="QZKI01000077">
    <property type="protein sequence ID" value="RJP69886.1"/>
    <property type="molecule type" value="Genomic_DNA"/>
</dbReference>
<dbReference type="PANTHER" id="PTHR43877">
    <property type="entry name" value="AMINOALKYLPHOSPHONATE N-ACETYLTRANSFERASE-RELATED-RELATED"/>
    <property type="match status" value="1"/>
</dbReference>
<dbReference type="Pfam" id="PF00583">
    <property type="entry name" value="Acetyltransf_1"/>
    <property type="match status" value="1"/>
</dbReference>
<dbReference type="GO" id="GO:0016747">
    <property type="term" value="F:acyltransferase activity, transferring groups other than amino-acyl groups"/>
    <property type="evidence" value="ECO:0007669"/>
    <property type="project" value="InterPro"/>
</dbReference>
<dbReference type="InterPro" id="IPR000182">
    <property type="entry name" value="GNAT_dom"/>
</dbReference>
<dbReference type="PROSITE" id="PS51186">
    <property type="entry name" value="GNAT"/>
    <property type="match status" value="1"/>
</dbReference>
<dbReference type="InterPro" id="IPR016181">
    <property type="entry name" value="Acyl_CoA_acyltransferase"/>
</dbReference>
<accession>A0A419EXU7</accession>
<evidence type="ECO:0000313" key="4">
    <source>
        <dbReference type="EMBL" id="RJP69886.1"/>
    </source>
</evidence>
<evidence type="ECO:0000259" key="3">
    <source>
        <dbReference type="PROSITE" id="PS51186"/>
    </source>
</evidence>
<dbReference type="Gene3D" id="3.40.630.30">
    <property type="match status" value="1"/>
</dbReference>
<evidence type="ECO:0000313" key="5">
    <source>
        <dbReference type="Proteomes" id="UP000285961"/>
    </source>
</evidence>
<gene>
    <name evidence="4" type="ORF">C4532_10150</name>
</gene>
<dbReference type="PANTHER" id="PTHR43877:SF1">
    <property type="entry name" value="ACETYLTRANSFERASE"/>
    <property type="match status" value="1"/>
</dbReference>
<protein>
    <submittedName>
        <fullName evidence="4">GNAT family N-acetyltransferase</fullName>
    </submittedName>
</protein>
<proteinExistence type="predicted"/>
<name>A0A419EXU7_9BACT</name>
<feature type="domain" description="N-acetyltransferase" evidence="3">
    <location>
        <begin position="65"/>
        <end position="214"/>
    </location>
</feature>
<keyword evidence="1 4" id="KW-0808">Transferase</keyword>
<evidence type="ECO:0000256" key="2">
    <source>
        <dbReference type="ARBA" id="ARBA00023315"/>
    </source>
</evidence>
<dbReference type="InterPro" id="IPR050832">
    <property type="entry name" value="Bact_Acetyltransf"/>
</dbReference>
<dbReference type="SUPFAM" id="SSF55729">
    <property type="entry name" value="Acyl-CoA N-acyltransferases (Nat)"/>
    <property type="match status" value="1"/>
</dbReference>
<reference evidence="4 5" key="1">
    <citation type="journal article" date="2017" name="ISME J.">
        <title>Energy and carbon metabolisms in a deep terrestrial subsurface fluid microbial community.</title>
        <authorList>
            <person name="Momper L."/>
            <person name="Jungbluth S.P."/>
            <person name="Lee M.D."/>
            <person name="Amend J.P."/>
        </authorList>
    </citation>
    <scope>NUCLEOTIDE SEQUENCE [LARGE SCALE GENOMIC DNA]</scope>
    <source>
        <strain evidence="4">SURF_17</strain>
    </source>
</reference>
<keyword evidence="2" id="KW-0012">Acyltransferase</keyword>
<evidence type="ECO:0000256" key="1">
    <source>
        <dbReference type="ARBA" id="ARBA00022679"/>
    </source>
</evidence>
<dbReference type="Proteomes" id="UP000285961">
    <property type="component" value="Unassembled WGS sequence"/>
</dbReference>
<comment type="caution">
    <text evidence="4">The sequence shown here is derived from an EMBL/GenBank/DDBJ whole genome shotgun (WGS) entry which is preliminary data.</text>
</comment>
<dbReference type="AlphaFoldDB" id="A0A419EXU7"/>
<dbReference type="CDD" id="cd04301">
    <property type="entry name" value="NAT_SF"/>
    <property type="match status" value="1"/>
</dbReference>
<organism evidence="4 5">
    <name type="scientific">Candidatus Abyssobacteria bacterium SURF_17</name>
    <dbReference type="NCBI Taxonomy" id="2093361"/>
    <lineage>
        <taxon>Bacteria</taxon>
        <taxon>Pseudomonadati</taxon>
        <taxon>Candidatus Hydrogenedentota</taxon>
        <taxon>Candidatus Abyssobacteria</taxon>
    </lineage>
</organism>